<dbReference type="AlphaFoldDB" id="A0A1D8A308"/>
<proteinExistence type="predicted"/>
<sequence length="99" mass="10186">MTGRRALQLLAAVSVLVTPAMLIGCGSQPAAADTEVAEQPADGVVVTSSSDLGRGSVVVWRDPVEGCDYVVVVPGSYRAGFAITPRLRATGKPICEATQ</sequence>
<evidence type="ECO:0008006" key="4">
    <source>
        <dbReference type="Google" id="ProtNLM"/>
    </source>
</evidence>
<protein>
    <recommendedName>
        <fullName evidence="4">Lipoprotein</fullName>
    </recommendedName>
</protein>
<dbReference type="EMBL" id="CP017075">
    <property type="protein sequence ID" value="AOR76531.1"/>
    <property type="molecule type" value="Genomic_DNA"/>
</dbReference>
<evidence type="ECO:0000313" key="3">
    <source>
        <dbReference type="Proteomes" id="UP000094626"/>
    </source>
</evidence>
<organism evidence="2 3">
    <name type="scientific">Novosphingobium resinovorum</name>
    <dbReference type="NCBI Taxonomy" id="158500"/>
    <lineage>
        <taxon>Bacteria</taxon>
        <taxon>Pseudomonadati</taxon>
        <taxon>Pseudomonadota</taxon>
        <taxon>Alphaproteobacteria</taxon>
        <taxon>Sphingomonadales</taxon>
        <taxon>Sphingomonadaceae</taxon>
        <taxon>Novosphingobium</taxon>
    </lineage>
</organism>
<evidence type="ECO:0000256" key="1">
    <source>
        <dbReference type="SAM" id="SignalP"/>
    </source>
</evidence>
<dbReference type="PROSITE" id="PS51257">
    <property type="entry name" value="PROKAR_LIPOPROTEIN"/>
    <property type="match status" value="1"/>
</dbReference>
<keyword evidence="1" id="KW-0732">Signal</keyword>
<evidence type="ECO:0000313" key="2">
    <source>
        <dbReference type="EMBL" id="AOR76531.1"/>
    </source>
</evidence>
<feature type="signal peptide" evidence="1">
    <location>
        <begin position="1"/>
        <end position="32"/>
    </location>
</feature>
<keyword evidence="3" id="KW-1185">Reference proteome</keyword>
<gene>
    <name evidence="2" type="ORF">BES08_07075</name>
</gene>
<name>A0A1D8A308_9SPHN</name>
<feature type="chain" id="PRO_5009104653" description="Lipoprotein" evidence="1">
    <location>
        <begin position="33"/>
        <end position="99"/>
    </location>
</feature>
<reference evidence="3" key="1">
    <citation type="journal article" date="2017" name="J. Biotechnol.">
        <title>Complete genome sequence of Novosphingobium resinovorum SA1, a versatile xenobiotic-degrading bacterium capable of utilizing sulfanilic acid.</title>
        <authorList>
            <person name="Hegedus B."/>
            <person name="Kos P.B."/>
            <person name="Balint B."/>
            <person name="Maroti G."/>
            <person name="Gan H.M."/>
            <person name="Perei K."/>
            <person name="Rakhely G."/>
        </authorList>
    </citation>
    <scope>NUCLEOTIDE SEQUENCE [LARGE SCALE GENOMIC DNA]</scope>
    <source>
        <strain evidence="3">SA1</strain>
    </source>
</reference>
<dbReference type="Proteomes" id="UP000094626">
    <property type="component" value="Chromosome"/>
</dbReference>
<dbReference type="KEGG" id="nre:BES08_07075"/>
<accession>A0A1D8A308</accession>